<evidence type="ECO:0000259" key="3">
    <source>
        <dbReference type="PROSITE" id="PS50089"/>
    </source>
</evidence>
<dbReference type="PROSITE" id="PS50089">
    <property type="entry name" value="ZF_RING_2"/>
    <property type="match status" value="1"/>
</dbReference>
<keyword evidence="1" id="KW-0479">Metal-binding</keyword>
<evidence type="ECO:0000313" key="5">
    <source>
        <dbReference type="Proteomes" id="UP000663853"/>
    </source>
</evidence>
<dbReference type="InterPro" id="IPR013083">
    <property type="entry name" value="Znf_RING/FYVE/PHD"/>
</dbReference>
<dbReference type="InterPro" id="IPR001841">
    <property type="entry name" value="Znf_RING"/>
</dbReference>
<organism evidence="4 5">
    <name type="scientific">Rhizoctonia solani</name>
    <dbReference type="NCBI Taxonomy" id="456999"/>
    <lineage>
        <taxon>Eukaryota</taxon>
        <taxon>Fungi</taxon>
        <taxon>Dikarya</taxon>
        <taxon>Basidiomycota</taxon>
        <taxon>Agaricomycotina</taxon>
        <taxon>Agaricomycetes</taxon>
        <taxon>Cantharellales</taxon>
        <taxon>Ceratobasidiaceae</taxon>
        <taxon>Rhizoctonia</taxon>
    </lineage>
</organism>
<comment type="caution">
    <text evidence="4">The sequence shown here is derived from an EMBL/GenBank/DDBJ whole genome shotgun (WGS) entry which is preliminary data.</text>
</comment>
<evidence type="ECO:0000313" key="4">
    <source>
        <dbReference type="EMBL" id="CAE6530290.1"/>
    </source>
</evidence>
<dbReference type="GO" id="GO:0008270">
    <property type="term" value="F:zinc ion binding"/>
    <property type="evidence" value="ECO:0007669"/>
    <property type="project" value="UniProtKB-KW"/>
</dbReference>
<dbReference type="AlphaFoldDB" id="A0A8H3DGT5"/>
<evidence type="ECO:0000256" key="2">
    <source>
        <dbReference type="SAM" id="MobiDB-lite"/>
    </source>
</evidence>
<feature type="region of interest" description="Disordered" evidence="2">
    <location>
        <begin position="19"/>
        <end position="44"/>
    </location>
</feature>
<feature type="region of interest" description="Disordered" evidence="2">
    <location>
        <begin position="114"/>
        <end position="163"/>
    </location>
</feature>
<keyword evidence="1" id="KW-0862">Zinc</keyword>
<proteinExistence type="predicted"/>
<protein>
    <recommendedName>
        <fullName evidence="3">RING-type domain-containing protein</fullName>
    </recommendedName>
</protein>
<feature type="compositionally biased region" description="Polar residues" evidence="2">
    <location>
        <begin position="129"/>
        <end position="138"/>
    </location>
</feature>
<gene>
    <name evidence="4" type="ORF">RDB_LOCUS166629</name>
</gene>
<dbReference type="Pfam" id="PF13923">
    <property type="entry name" value="zf-C3HC4_2"/>
    <property type="match status" value="1"/>
</dbReference>
<dbReference type="SUPFAM" id="SSF57850">
    <property type="entry name" value="RING/U-box"/>
    <property type="match status" value="1"/>
</dbReference>
<dbReference type="PANTHER" id="PTHR23327:SF42">
    <property type="entry name" value="LON PEPTIDASE N-TERMINAL DOMAIN AND RING FINGER PROTEIN C14F5.10C"/>
    <property type="match status" value="1"/>
</dbReference>
<dbReference type="Gene3D" id="3.30.40.10">
    <property type="entry name" value="Zinc/RING finger domain, C3HC4 (zinc finger)"/>
    <property type="match status" value="1"/>
</dbReference>
<name>A0A8H3DGT5_9AGAM</name>
<accession>A0A8H3DGT5</accession>
<dbReference type="GO" id="GO:0061630">
    <property type="term" value="F:ubiquitin protein ligase activity"/>
    <property type="evidence" value="ECO:0007669"/>
    <property type="project" value="TreeGrafter"/>
</dbReference>
<dbReference type="SMART" id="SM00184">
    <property type="entry name" value="RING"/>
    <property type="match status" value="1"/>
</dbReference>
<dbReference type="EMBL" id="CAJMXA010003987">
    <property type="protein sequence ID" value="CAE6530290.1"/>
    <property type="molecule type" value="Genomic_DNA"/>
</dbReference>
<dbReference type="Proteomes" id="UP000663853">
    <property type="component" value="Unassembled WGS sequence"/>
</dbReference>
<reference evidence="4" key="1">
    <citation type="submission" date="2021-01" db="EMBL/GenBank/DDBJ databases">
        <authorList>
            <person name="Kaushik A."/>
        </authorList>
    </citation>
    <scope>NUCLEOTIDE SEQUENCE</scope>
    <source>
        <strain evidence="4">AG6-10EEA</strain>
    </source>
</reference>
<feature type="domain" description="RING-type" evidence="3">
    <location>
        <begin position="189"/>
        <end position="230"/>
    </location>
</feature>
<keyword evidence="1" id="KW-0863">Zinc-finger</keyword>
<sequence length="340" mass="37341">MSDDEYFGDDDLFTSDVLDNIPALNQPPSPALAPSNLLNSPVQHPPPAVPISVPGSSVNNPIVIGPTNGPARAPGSQRAAPEPVRRVNSRFSTIMNALISGSTQYPGGSQGVFGPQTGLLHPPNRKNRPTSSQLNTYPPSIAGPSRISSQPSPTAGLKRRRVSSPARECSLESEIRADAWNAMEEELTCAICCDVFISPQLTHCGHSACAPCLVMQKNWLSKNNNCPICRAYINPNTVLSANRLASSMIDRMMAEATKYNLPDWCSGGVKEVEWKKRKRAWENEVAREAAAAQARNRIATRSVTATRHRVYVPQPLFLDDEDYDNYDYDDLGYEDEYNHY</sequence>
<feature type="compositionally biased region" description="Low complexity" evidence="2">
    <location>
        <begin position="32"/>
        <end position="41"/>
    </location>
</feature>
<dbReference type="PANTHER" id="PTHR23327">
    <property type="entry name" value="RING FINGER PROTEIN 127"/>
    <property type="match status" value="1"/>
</dbReference>
<evidence type="ECO:0000256" key="1">
    <source>
        <dbReference type="PROSITE-ProRule" id="PRU00175"/>
    </source>
</evidence>